<dbReference type="InterPro" id="IPR019347">
    <property type="entry name" value="Axonemal_dynein_light_chain"/>
</dbReference>
<evidence type="ECO:0000256" key="5">
    <source>
        <dbReference type="SAM" id="Coils"/>
    </source>
</evidence>
<sequence>MKDRIITLEGENEQLLQQVAEYKARLDTLERYEADRRAIEEKRHAEEVVFLKKQVAQLKSQLENILAV</sequence>
<evidence type="ECO:0000256" key="2">
    <source>
        <dbReference type="ARBA" id="ARBA00023054"/>
    </source>
</evidence>
<dbReference type="GO" id="GO:0045504">
    <property type="term" value="F:dynein heavy chain binding"/>
    <property type="evidence" value="ECO:0007669"/>
    <property type="project" value="TreeGrafter"/>
</dbReference>
<dbReference type="AlphaFoldDB" id="A0A9K3CRP3"/>
<keyword evidence="1" id="KW-0243">Dynein</keyword>
<comment type="similarity">
    <text evidence="4">Belongs to the inner dynein arm light chain family.</text>
</comment>
<proteinExistence type="inferred from homology"/>
<gene>
    <name evidence="6" type="ORF">KIPB_002158</name>
</gene>
<dbReference type="GO" id="GO:0030286">
    <property type="term" value="C:dynein complex"/>
    <property type="evidence" value="ECO:0007669"/>
    <property type="project" value="UniProtKB-KW"/>
</dbReference>
<dbReference type="PANTHER" id="PTHR13183">
    <property type="entry name" value="AXONEMAL INNER ARM DYNEIN LIGHT CHAIN 28"/>
    <property type="match status" value="1"/>
</dbReference>
<dbReference type="PANTHER" id="PTHR13183:SF0">
    <property type="entry name" value="AXONEMAL DYNEIN LIGHT INTERMEDIATE POLYPEPTIDE 1"/>
    <property type="match status" value="1"/>
</dbReference>
<keyword evidence="2 5" id="KW-0175">Coiled coil</keyword>
<dbReference type="Pfam" id="PF10211">
    <property type="entry name" value="Ax_dynein_light"/>
    <property type="match status" value="1"/>
</dbReference>
<dbReference type="GO" id="GO:0005930">
    <property type="term" value="C:axoneme"/>
    <property type="evidence" value="ECO:0007669"/>
    <property type="project" value="TreeGrafter"/>
</dbReference>
<comment type="caution">
    <text evidence="6">The sequence shown here is derived from an EMBL/GenBank/DDBJ whole genome shotgun (WGS) entry which is preliminary data.</text>
</comment>
<organism evidence="6 7">
    <name type="scientific">Kipferlia bialata</name>
    <dbReference type="NCBI Taxonomy" id="797122"/>
    <lineage>
        <taxon>Eukaryota</taxon>
        <taxon>Metamonada</taxon>
        <taxon>Carpediemonas-like organisms</taxon>
        <taxon>Kipferlia</taxon>
    </lineage>
</organism>
<evidence type="ECO:0000256" key="1">
    <source>
        <dbReference type="ARBA" id="ARBA00023017"/>
    </source>
</evidence>
<name>A0A9K3CRP3_9EUKA</name>
<dbReference type="Proteomes" id="UP000265618">
    <property type="component" value="Unassembled WGS sequence"/>
</dbReference>
<feature type="coiled-coil region" evidence="5">
    <location>
        <begin position="5"/>
        <end position="68"/>
    </location>
</feature>
<evidence type="ECO:0000313" key="6">
    <source>
        <dbReference type="EMBL" id="GIQ81232.1"/>
    </source>
</evidence>
<evidence type="ECO:0000256" key="4">
    <source>
        <dbReference type="ARBA" id="ARBA00038114"/>
    </source>
</evidence>
<keyword evidence="3" id="KW-0505">Motor protein</keyword>
<protein>
    <submittedName>
        <fullName evidence="6">Axonemal dynein light chain</fullName>
    </submittedName>
</protein>
<accession>A0A9K3CRP3</accession>
<evidence type="ECO:0000313" key="7">
    <source>
        <dbReference type="Proteomes" id="UP000265618"/>
    </source>
</evidence>
<evidence type="ECO:0000256" key="3">
    <source>
        <dbReference type="ARBA" id="ARBA00023175"/>
    </source>
</evidence>
<dbReference type="OrthoDB" id="273640at2759"/>
<reference evidence="6 7" key="1">
    <citation type="journal article" date="2018" name="PLoS ONE">
        <title>The draft genome of Kipferlia bialata reveals reductive genome evolution in fornicate parasites.</title>
        <authorList>
            <person name="Tanifuji G."/>
            <person name="Takabayashi S."/>
            <person name="Kume K."/>
            <person name="Takagi M."/>
            <person name="Nakayama T."/>
            <person name="Kamikawa R."/>
            <person name="Inagaki Y."/>
            <person name="Hashimoto T."/>
        </authorList>
    </citation>
    <scope>NUCLEOTIDE SEQUENCE [LARGE SCALE GENOMIC DNA]</scope>
    <source>
        <strain evidence="6">NY0173</strain>
    </source>
</reference>
<keyword evidence="7" id="KW-1185">Reference proteome</keyword>
<dbReference type="EMBL" id="BDIP01000340">
    <property type="protein sequence ID" value="GIQ81232.1"/>
    <property type="molecule type" value="Genomic_DNA"/>
</dbReference>